<dbReference type="Proteomes" id="UP000435323">
    <property type="component" value="Unassembled WGS sequence"/>
</dbReference>
<evidence type="ECO:0000256" key="1">
    <source>
        <dbReference type="ARBA" id="ARBA00022729"/>
    </source>
</evidence>
<dbReference type="Pfam" id="PF13505">
    <property type="entry name" value="OMP_b-brl"/>
    <property type="match status" value="1"/>
</dbReference>
<accession>A0A6N3ZAZ5</accession>
<protein>
    <submittedName>
        <fullName evidence="4">Outer membrane beta-barrel protein</fullName>
    </submittedName>
</protein>
<dbReference type="InterPro" id="IPR027385">
    <property type="entry name" value="Beta-barrel_OMP"/>
</dbReference>
<comment type="caution">
    <text evidence="4">The sequence shown here is derived from an EMBL/GenBank/DDBJ whole genome shotgun (WGS) entry which is preliminary data.</text>
</comment>
<feature type="chain" id="PRO_5027070820" evidence="2">
    <location>
        <begin position="22"/>
        <end position="203"/>
    </location>
</feature>
<feature type="domain" description="Outer membrane protein beta-barrel" evidence="3">
    <location>
        <begin position="11"/>
        <end position="203"/>
    </location>
</feature>
<evidence type="ECO:0000313" key="4">
    <source>
        <dbReference type="EMBL" id="MUK47153.1"/>
    </source>
</evidence>
<reference evidence="4 5" key="1">
    <citation type="submission" date="2019-11" db="EMBL/GenBank/DDBJ databases">
        <title>Using colonization assays and comparative genomics to discover symbiosis behaviors and factors in Vibrio fischeri.</title>
        <authorList>
            <person name="Bongrand C."/>
            <person name="Moriano-Gutierrez S."/>
            <person name="Arevalo P."/>
            <person name="Mcfall-Ngai M."/>
            <person name="Visick K."/>
            <person name="Polz M.F."/>
            <person name="Ruby E.G."/>
        </authorList>
    </citation>
    <scope>NUCLEOTIDE SEQUENCE [LARGE SCALE GENOMIC DNA]</scope>
    <source>
        <strain evidence="5">emors.3.2</strain>
    </source>
</reference>
<dbReference type="PROSITE" id="PS51257">
    <property type="entry name" value="PROKAR_LIPOPROTEIN"/>
    <property type="match status" value="1"/>
</dbReference>
<gene>
    <name evidence="4" type="ORF">GNP77_17495</name>
</gene>
<feature type="signal peptide" evidence="2">
    <location>
        <begin position="1"/>
        <end position="21"/>
    </location>
</feature>
<organism evidence="4 5">
    <name type="scientific">Aliivibrio fischeri</name>
    <name type="common">Vibrio fischeri</name>
    <dbReference type="NCBI Taxonomy" id="668"/>
    <lineage>
        <taxon>Bacteria</taxon>
        <taxon>Pseudomonadati</taxon>
        <taxon>Pseudomonadota</taxon>
        <taxon>Gammaproteobacteria</taxon>
        <taxon>Vibrionales</taxon>
        <taxon>Vibrionaceae</taxon>
        <taxon>Aliivibrio</taxon>
    </lineage>
</organism>
<dbReference type="Gene3D" id="2.40.160.20">
    <property type="match status" value="1"/>
</dbReference>
<sequence length="203" mass="22406">MNLMKYLLSCALLLISCNCFAKFDGLYLSSGLAKSSLTLNGAEIDLDNGLFIKAGYPFMLAPEYYLIVELEYNKLGDYEHHYSNGANYDNTEVEASSIGANLKYQSYLFDTEFYLASILGVHQYSLDLMIDTYSQNTLNGKTITTTITGENSISEVGLSYGVELGYSLPYSLNIAASYTMGRIIANGIGIDFITSQVTLSYVF</sequence>
<evidence type="ECO:0000313" key="5">
    <source>
        <dbReference type="Proteomes" id="UP000435323"/>
    </source>
</evidence>
<proteinExistence type="predicted"/>
<dbReference type="AlphaFoldDB" id="A0A6N3ZAZ5"/>
<dbReference type="EMBL" id="WOBO01000020">
    <property type="protein sequence ID" value="MUK47153.1"/>
    <property type="molecule type" value="Genomic_DNA"/>
</dbReference>
<evidence type="ECO:0000256" key="2">
    <source>
        <dbReference type="SAM" id="SignalP"/>
    </source>
</evidence>
<evidence type="ECO:0000259" key="3">
    <source>
        <dbReference type="Pfam" id="PF13505"/>
    </source>
</evidence>
<keyword evidence="1 2" id="KW-0732">Signal</keyword>
<name>A0A6N3ZAZ5_ALIFS</name>